<proteinExistence type="predicted"/>
<dbReference type="Proteomes" id="UP001234297">
    <property type="component" value="Chromosome 2"/>
</dbReference>
<accession>A0ACC2MI77</accession>
<reference evidence="1 2" key="1">
    <citation type="journal article" date="2022" name="Hortic Res">
        <title>A haplotype resolved chromosomal level avocado genome allows analysis of novel avocado genes.</title>
        <authorList>
            <person name="Nath O."/>
            <person name="Fletcher S.J."/>
            <person name="Hayward A."/>
            <person name="Shaw L.M."/>
            <person name="Masouleh A.K."/>
            <person name="Furtado A."/>
            <person name="Henry R.J."/>
            <person name="Mitter N."/>
        </authorList>
    </citation>
    <scope>NUCLEOTIDE SEQUENCE [LARGE SCALE GENOMIC DNA]</scope>
    <source>
        <strain evidence="2">cv. Hass</strain>
    </source>
</reference>
<dbReference type="EMBL" id="CM056810">
    <property type="protein sequence ID" value="KAJ8645360.1"/>
    <property type="molecule type" value="Genomic_DNA"/>
</dbReference>
<comment type="caution">
    <text evidence="1">The sequence shown here is derived from an EMBL/GenBank/DDBJ whole genome shotgun (WGS) entry which is preliminary data.</text>
</comment>
<protein>
    <submittedName>
        <fullName evidence="1">Uncharacterized protein</fullName>
    </submittedName>
</protein>
<gene>
    <name evidence="1" type="ORF">MRB53_007108</name>
</gene>
<name>A0ACC2MI77_PERAE</name>
<sequence length="153" mass="17105">MSHLNKVHSLGKVPFSWENSPGISKVTQKEFPKDVGRQETHKLPPPPCPSDSPKVVGIDLQIPLPPCTFQPPLRSSSRKGIKREDPFLAAYMECTKSVGHGKLDKNKHKGGAGRRLVRSLFEFSCKRSSGVKEDSLVRLTQDLPHDPSEDLWR</sequence>
<keyword evidence="2" id="KW-1185">Reference proteome</keyword>
<organism evidence="1 2">
    <name type="scientific">Persea americana</name>
    <name type="common">Avocado</name>
    <dbReference type="NCBI Taxonomy" id="3435"/>
    <lineage>
        <taxon>Eukaryota</taxon>
        <taxon>Viridiplantae</taxon>
        <taxon>Streptophyta</taxon>
        <taxon>Embryophyta</taxon>
        <taxon>Tracheophyta</taxon>
        <taxon>Spermatophyta</taxon>
        <taxon>Magnoliopsida</taxon>
        <taxon>Magnoliidae</taxon>
        <taxon>Laurales</taxon>
        <taxon>Lauraceae</taxon>
        <taxon>Persea</taxon>
    </lineage>
</organism>
<evidence type="ECO:0000313" key="1">
    <source>
        <dbReference type="EMBL" id="KAJ8645360.1"/>
    </source>
</evidence>
<evidence type="ECO:0000313" key="2">
    <source>
        <dbReference type="Proteomes" id="UP001234297"/>
    </source>
</evidence>